<evidence type="ECO:0000256" key="4">
    <source>
        <dbReference type="ARBA" id="ARBA00022679"/>
    </source>
</evidence>
<keyword evidence="11" id="KW-1185">Reference proteome</keyword>
<dbReference type="GO" id="GO:0005886">
    <property type="term" value="C:plasma membrane"/>
    <property type="evidence" value="ECO:0007669"/>
    <property type="project" value="UniProtKB-SubCell"/>
</dbReference>
<dbReference type="InterPro" id="IPR038731">
    <property type="entry name" value="RgtA/B/C-like"/>
</dbReference>
<dbReference type="PANTHER" id="PTHR33908">
    <property type="entry name" value="MANNOSYLTRANSFERASE YKCB-RELATED"/>
    <property type="match status" value="1"/>
</dbReference>
<dbReference type="OrthoDB" id="1491458at2"/>
<dbReference type="RefSeq" id="WP_109924640.1">
    <property type="nucleotide sequence ID" value="NZ_QGNZ01000001.1"/>
</dbReference>
<comment type="subcellular location">
    <subcellularLocation>
        <location evidence="1">Cell membrane</location>
        <topology evidence="1">Multi-pass membrane protein</topology>
    </subcellularLocation>
</comment>
<feature type="transmembrane region" description="Helical" evidence="8">
    <location>
        <begin position="296"/>
        <end position="315"/>
    </location>
</feature>
<gene>
    <name evidence="10" type="ORF">DHW03_05150</name>
</gene>
<feature type="transmembrane region" description="Helical" evidence="8">
    <location>
        <begin position="18"/>
        <end position="36"/>
    </location>
</feature>
<accession>A0A317EQQ0</accession>
<dbReference type="GO" id="GO:0016763">
    <property type="term" value="F:pentosyltransferase activity"/>
    <property type="evidence" value="ECO:0007669"/>
    <property type="project" value="TreeGrafter"/>
</dbReference>
<keyword evidence="7 8" id="KW-0472">Membrane</keyword>
<evidence type="ECO:0000256" key="2">
    <source>
        <dbReference type="ARBA" id="ARBA00022475"/>
    </source>
</evidence>
<dbReference type="Pfam" id="PF13231">
    <property type="entry name" value="PMT_2"/>
    <property type="match status" value="1"/>
</dbReference>
<evidence type="ECO:0000313" key="10">
    <source>
        <dbReference type="EMBL" id="PWS29211.1"/>
    </source>
</evidence>
<evidence type="ECO:0000256" key="1">
    <source>
        <dbReference type="ARBA" id="ARBA00004651"/>
    </source>
</evidence>
<evidence type="ECO:0000256" key="7">
    <source>
        <dbReference type="ARBA" id="ARBA00023136"/>
    </source>
</evidence>
<evidence type="ECO:0000256" key="5">
    <source>
        <dbReference type="ARBA" id="ARBA00022692"/>
    </source>
</evidence>
<feature type="transmembrane region" description="Helical" evidence="8">
    <location>
        <begin position="121"/>
        <end position="138"/>
    </location>
</feature>
<feature type="transmembrane region" description="Helical" evidence="8">
    <location>
        <begin position="210"/>
        <end position="232"/>
    </location>
</feature>
<feature type="transmembrane region" description="Helical" evidence="8">
    <location>
        <begin position="347"/>
        <end position="363"/>
    </location>
</feature>
<evidence type="ECO:0000259" key="9">
    <source>
        <dbReference type="Pfam" id="PF13231"/>
    </source>
</evidence>
<dbReference type="AlphaFoldDB" id="A0A317EQQ0"/>
<organism evidence="10 11">
    <name type="scientific">Pedobacter yonginense</name>
    <dbReference type="NCBI Taxonomy" id="651869"/>
    <lineage>
        <taxon>Bacteria</taxon>
        <taxon>Pseudomonadati</taxon>
        <taxon>Bacteroidota</taxon>
        <taxon>Sphingobacteriia</taxon>
        <taxon>Sphingobacteriales</taxon>
        <taxon>Sphingobacteriaceae</taxon>
        <taxon>Pedobacter</taxon>
    </lineage>
</organism>
<keyword evidence="4" id="KW-0808">Transferase</keyword>
<feature type="domain" description="Glycosyltransferase RgtA/B/C/D-like" evidence="9">
    <location>
        <begin position="71"/>
        <end position="207"/>
    </location>
</feature>
<name>A0A317EQQ0_9SPHI</name>
<evidence type="ECO:0000256" key="3">
    <source>
        <dbReference type="ARBA" id="ARBA00022676"/>
    </source>
</evidence>
<keyword evidence="2" id="KW-1003">Cell membrane</keyword>
<feature type="transmembrane region" description="Helical" evidence="8">
    <location>
        <begin position="91"/>
        <end position="109"/>
    </location>
</feature>
<reference evidence="10 11" key="1">
    <citation type="submission" date="2018-05" db="EMBL/GenBank/DDBJ databases">
        <title>Pedobacter paludis sp. nov., isolated from wetland soil.</title>
        <authorList>
            <person name="Zhang Y."/>
            <person name="Wang G."/>
        </authorList>
    </citation>
    <scope>NUCLEOTIDE SEQUENCE [LARGE SCALE GENOMIC DNA]</scope>
    <source>
        <strain evidence="10 11">KCTC22721</strain>
    </source>
</reference>
<dbReference type="EMBL" id="QGNZ01000001">
    <property type="protein sequence ID" value="PWS29211.1"/>
    <property type="molecule type" value="Genomic_DNA"/>
</dbReference>
<keyword evidence="6 8" id="KW-1133">Transmembrane helix</keyword>
<evidence type="ECO:0000256" key="6">
    <source>
        <dbReference type="ARBA" id="ARBA00022989"/>
    </source>
</evidence>
<evidence type="ECO:0000256" key="8">
    <source>
        <dbReference type="SAM" id="Phobius"/>
    </source>
</evidence>
<feature type="transmembrane region" description="Helical" evidence="8">
    <location>
        <begin position="173"/>
        <end position="198"/>
    </location>
</feature>
<dbReference type="Proteomes" id="UP000245379">
    <property type="component" value="Unassembled WGS sequence"/>
</dbReference>
<feature type="transmembrane region" description="Helical" evidence="8">
    <location>
        <begin position="322"/>
        <end position="341"/>
    </location>
</feature>
<protein>
    <recommendedName>
        <fullName evidence="9">Glycosyltransferase RgtA/B/C/D-like domain-containing protein</fullName>
    </recommendedName>
</protein>
<sequence>MNILNINDFSFNTKKQNTLLFAILLLGIGIRFFHFFDNRSLWMDEVYLSTSIVKLNLHDLITQPLYYQQKAPIGFLILVKLCTSLFGNNEMALRTIPLLSGLLSLLFFIPVSKFYLNNRASLLALAILSLSPALIYHSVEIKQYSTELLGTVLCLWLMIKFRERTQKKSIFLWGLYGACIIWFSYSSIFILAGIGIGLSIKYLLQKNWNLFLLNLIPSFIWILSFGLNYLLFTHKHAESEWIAYWFRAYDNFMPFPPNSISDLKWFLMNFYRMIDYPLGLLWNFNSLSKHQIVNVILKMPFLPIAFLILGFFVFFKKNKYDIIILSIAILLMFLASGLELYPLTERFWVFISPLFIIILAKGFEAFTNRYQAKTLITALFCLILVGPVSQSFAFTINPDLFYIHKKSYQREALFYINNHYEKGDAVYVYWNNLPGYKLYKEMYSFKFKAIEGHDFRNKSGDFDGYLENLKPDFEKFAANPRVWIVFNTHFLTDIGDKIDEPKWYYNRKDAAQTILLRRFSKNYFVIKKFSKKDLSIYLMIPKISVKSL</sequence>
<comment type="caution">
    <text evidence="10">The sequence shown here is derived from an EMBL/GenBank/DDBJ whole genome shotgun (WGS) entry which is preliminary data.</text>
</comment>
<keyword evidence="3" id="KW-0328">Glycosyltransferase</keyword>
<proteinExistence type="predicted"/>
<feature type="transmembrane region" description="Helical" evidence="8">
    <location>
        <begin position="375"/>
        <end position="396"/>
    </location>
</feature>
<dbReference type="GO" id="GO:0009103">
    <property type="term" value="P:lipopolysaccharide biosynthetic process"/>
    <property type="evidence" value="ECO:0007669"/>
    <property type="project" value="UniProtKB-ARBA"/>
</dbReference>
<keyword evidence="5 8" id="KW-0812">Transmembrane</keyword>
<evidence type="ECO:0000313" key="11">
    <source>
        <dbReference type="Proteomes" id="UP000245379"/>
    </source>
</evidence>
<dbReference type="InterPro" id="IPR050297">
    <property type="entry name" value="LipidA_mod_glycosyltrf_83"/>
</dbReference>
<dbReference type="PANTHER" id="PTHR33908:SF11">
    <property type="entry name" value="MEMBRANE PROTEIN"/>
    <property type="match status" value="1"/>
</dbReference>